<evidence type="ECO:0000256" key="1">
    <source>
        <dbReference type="ARBA" id="ARBA00004141"/>
    </source>
</evidence>
<evidence type="ECO:0000256" key="4">
    <source>
        <dbReference type="ARBA" id="ARBA00023136"/>
    </source>
</evidence>
<sequence length="177" mass="20063">MWTILILLLLVYAYYAGRRRGLMLQLVYSGGYLLTFLIARLSYLSLAPHLTLWVPYQSADLSSKFAFFSQKTGFKLDKAFYAACAFMLIMVIGWALVRFVGILSSQLTFYPLKQQQSLIGGAVLNVVTVYVGIYLVLTVLTLFPLPLFQNAFMHSWFLKGMIKLTPIPALSWWLAAI</sequence>
<dbReference type="AlphaFoldDB" id="A0A0R1H1A5"/>
<protein>
    <recommendedName>
        <fullName evidence="8">Colicin V production protein</fullName>
    </recommendedName>
</protein>
<evidence type="ECO:0008006" key="8">
    <source>
        <dbReference type="Google" id="ProtNLM"/>
    </source>
</evidence>
<dbReference type="GO" id="GO:0016020">
    <property type="term" value="C:membrane"/>
    <property type="evidence" value="ECO:0007669"/>
    <property type="project" value="UniProtKB-SubCell"/>
</dbReference>
<feature type="transmembrane region" description="Helical" evidence="5">
    <location>
        <begin position="23"/>
        <end position="43"/>
    </location>
</feature>
<evidence type="ECO:0000256" key="3">
    <source>
        <dbReference type="ARBA" id="ARBA00022989"/>
    </source>
</evidence>
<evidence type="ECO:0000313" key="7">
    <source>
        <dbReference type="Proteomes" id="UP000051461"/>
    </source>
</evidence>
<keyword evidence="3 5" id="KW-1133">Transmembrane helix</keyword>
<dbReference type="RefSeq" id="WP_057903763.1">
    <property type="nucleotide sequence ID" value="NZ_AZDA01000018.1"/>
</dbReference>
<dbReference type="InterPro" id="IPR003825">
    <property type="entry name" value="Colicin-V_CvpA"/>
</dbReference>
<evidence type="ECO:0000313" key="6">
    <source>
        <dbReference type="EMBL" id="KRK40245.1"/>
    </source>
</evidence>
<keyword evidence="4 5" id="KW-0472">Membrane</keyword>
<accession>A0A0R1H1A5</accession>
<comment type="caution">
    <text evidence="6">The sequence shown here is derived from an EMBL/GenBank/DDBJ whole genome shotgun (WGS) entry which is preliminary data.</text>
</comment>
<feature type="transmembrane region" description="Helical" evidence="5">
    <location>
        <begin position="156"/>
        <end position="175"/>
    </location>
</feature>
<organism evidence="6 7">
    <name type="scientific">Loigolactobacillus bifermentans DSM 20003</name>
    <dbReference type="NCBI Taxonomy" id="1423726"/>
    <lineage>
        <taxon>Bacteria</taxon>
        <taxon>Bacillati</taxon>
        <taxon>Bacillota</taxon>
        <taxon>Bacilli</taxon>
        <taxon>Lactobacillales</taxon>
        <taxon>Lactobacillaceae</taxon>
        <taxon>Loigolactobacillus</taxon>
    </lineage>
</organism>
<reference evidence="6 7" key="1">
    <citation type="journal article" date="2015" name="Genome Announc.">
        <title>Expanding the biotechnology potential of lactobacilli through comparative genomics of 213 strains and associated genera.</title>
        <authorList>
            <person name="Sun Z."/>
            <person name="Harris H.M."/>
            <person name="McCann A."/>
            <person name="Guo C."/>
            <person name="Argimon S."/>
            <person name="Zhang W."/>
            <person name="Yang X."/>
            <person name="Jeffery I.B."/>
            <person name="Cooney J.C."/>
            <person name="Kagawa T.F."/>
            <person name="Liu W."/>
            <person name="Song Y."/>
            <person name="Salvetti E."/>
            <person name="Wrobel A."/>
            <person name="Rasinkangas P."/>
            <person name="Parkhill J."/>
            <person name="Rea M.C."/>
            <person name="O'Sullivan O."/>
            <person name="Ritari J."/>
            <person name="Douillard F.P."/>
            <person name="Paul Ross R."/>
            <person name="Yang R."/>
            <person name="Briner A.E."/>
            <person name="Felis G.E."/>
            <person name="de Vos W.M."/>
            <person name="Barrangou R."/>
            <person name="Klaenhammer T.R."/>
            <person name="Caufield P.W."/>
            <person name="Cui Y."/>
            <person name="Zhang H."/>
            <person name="O'Toole P.W."/>
        </authorList>
    </citation>
    <scope>NUCLEOTIDE SEQUENCE [LARGE SCALE GENOMIC DNA]</scope>
    <source>
        <strain evidence="6 7">DSM 20003</strain>
    </source>
</reference>
<keyword evidence="7" id="KW-1185">Reference proteome</keyword>
<gene>
    <name evidence="6" type="ORF">FC07_GL001106</name>
</gene>
<feature type="transmembrane region" description="Helical" evidence="5">
    <location>
        <begin position="79"/>
        <end position="97"/>
    </location>
</feature>
<keyword evidence="2 5" id="KW-0812">Transmembrane</keyword>
<evidence type="ECO:0000256" key="5">
    <source>
        <dbReference type="SAM" id="Phobius"/>
    </source>
</evidence>
<dbReference type="Proteomes" id="UP000051461">
    <property type="component" value="Unassembled WGS sequence"/>
</dbReference>
<comment type="subcellular location">
    <subcellularLocation>
        <location evidence="1">Membrane</location>
        <topology evidence="1">Multi-pass membrane protein</topology>
    </subcellularLocation>
</comment>
<dbReference type="Pfam" id="PF02674">
    <property type="entry name" value="Colicin_V"/>
    <property type="match status" value="1"/>
</dbReference>
<dbReference type="GO" id="GO:0009403">
    <property type="term" value="P:toxin biosynthetic process"/>
    <property type="evidence" value="ECO:0007669"/>
    <property type="project" value="InterPro"/>
</dbReference>
<dbReference type="PANTHER" id="PTHR37306">
    <property type="entry name" value="COLICIN V PRODUCTION PROTEIN"/>
    <property type="match status" value="1"/>
</dbReference>
<dbReference type="STRING" id="1423726.FC07_GL001106"/>
<dbReference type="PATRIC" id="fig|1423726.3.peg.1146"/>
<evidence type="ECO:0000256" key="2">
    <source>
        <dbReference type="ARBA" id="ARBA00022692"/>
    </source>
</evidence>
<name>A0A0R1H1A5_9LACO</name>
<dbReference type="EMBL" id="AZDA01000018">
    <property type="protein sequence ID" value="KRK40245.1"/>
    <property type="molecule type" value="Genomic_DNA"/>
</dbReference>
<dbReference type="OrthoDB" id="1809613at2"/>
<proteinExistence type="predicted"/>
<feature type="transmembrane region" description="Helical" evidence="5">
    <location>
        <begin position="117"/>
        <end position="144"/>
    </location>
</feature>
<dbReference type="PANTHER" id="PTHR37306:SF1">
    <property type="entry name" value="COLICIN V PRODUCTION PROTEIN"/>
    <property type="match status" value="1"/>
</dbReference>